<feature type="compositionally biased region" description="Basic and acidic residues" evidence="3">
    <location>
        <begin position="127"/>
        <end position="143"/>
    </location>
</feature>
<reference evidence="4 5" key="1">
    <citation type="journal article" date="2023" name="bioRxiv">
        <title>Conserved and derived expression patterns and positive selection on dental genes reveal complex evolutionary context of ever-growing rodent molars.</title>
        <authorList>
            <person name="Calamari Z.T."/>
            <person name="Song A."/>
            <person name="Cohen E."/>
            <person name="Akter M."/>
            <person name="Roy R.D."/>
            <person name="Hallikas O."/>
            <person name="Christensen M.M."/>
            <person name="Li P."/>
            <person name="Marangoni P."/>
            <person name="Jernvall J."/>
            <person name="Klein O.D."/>
        </authorList>
    </citation>
    <scope>NUCLEOTIDE SEQUENCE [LARGE SCALE GENOMIC DNA]</scope>
    <source>
        <strain evidence="4">V071</strain>
    </source>
</reference>
<dbReference type="PANTHER" id="PTHR11904">
    <property type="entry name" value="METHYLTHIOADENOSINE/PURINE NUCLEOSIDE PHOSPHORYLASE"/>
    <property type="match status" value="1"/>
</dbReference>
<keyword evidence="2" id="KW-0808">Transferase</keyword>
<proteinExistence type="predicted"/>
<comment type="caution">
    <text evidence="4">The sequence shown here is derived from an EMBL/GenBank/DDBJ whole genome shotgun (WGS) entry which is preliminary data.</text>
</comment>
<sequence>MTENRHLNSAEQTQPVTPGERKGQDLGEAVGDTRENKRFTYEVYQSTTEQLRSHTTQRPQGAVICGAGVFHLLGVDTLVVTSAIEGLNPSCAVGDNMMIHDHNNNLPASLVETLFEAPMMKDPSSGEGRRYSRRPTLEHRTESPKVQMRSRRRKNMKKEIRTARDAITH</sequence>
<dbReference type="SUPFAM" id="SSF53167">
    <property type="entry name" value="Purine and uridine phosphorylases"/>
    <property type="match status" value="1"/>
</dbReference>
<dbReference type="EMBL" id="JBBHLL010000014">
    <property type="protein sequence ID" value="KAK7831395.1"/>
    <property type="molecule type" value="Genomic_DNA"/>
</dbReference>
<dbReference type="GO" id="GO:0005737">
    <property type="term" value="C:cytoplasm"/>
    <property type="evidence" value="ECO:0007669"/>
    <property type="project" value="TreeGrafter"/>
</dbReference>
<evidence type="ECO:0000313" key="5">
    <source>
        <dbReference type="Proteomes" id="UP001488838"/>
    </source>
</evidence>
<evidence type="ECO:0000256" key="1">
    <source>
        <dbReference type="ARBA" id="ARBA00022676"/>
    </source>
</evidence>
<feature type="region of interest" description="Disordered" evidence="3">
    <location>
        <begin position="119"/>
        <end position="169"/>
    </location>
</feature>
<dbReference type="GO" id="GO:0004731">
    <property type="term" value="F:purine-nucleoside phosphorylase activity"/>
    <property type="evidence" value="ECO:0007669"/>
    <property type="project" value="InterPro"/>
</dbReference>
<dbReference type="PANTHER" id="PTHR11904:SF12">
    <property type="entry name" value="PURINE NUCLEOSIDE PHOSPHORYLASE"/>
    <property type="match status" value="1"/>
</dbReference>
<organism evidence="4 5">
    <name type="scientific">Myodes glareolus</name>
    <name type="common">Bank vole</name>
    <name type="synonym">Clethrionomys glareolus</name>
    <dbReference type="NCBI Taxonomy" id="447135"/>
    <lineage>
        <taxon>Eukaryota</taxon>
        <taxon>Metazoa</taxon>
        <taxon>Chordata</taxon>
        <taxon>Craniata</taxon>
        <taxon>Vertebrata</taxon>
        <taxon>Euteleostomi</taxon>
        <taxon>Mammalia</taxon>
        <taxon>Eutheria</taxon>
        <taxon>Euarchontoglires</taxon>
        <taxon>Glires</taxon>
        <taxon>Rodentia</taxon>
        <taxon>Myomorpha</taxon>
        <taxon>Muroidea</taxon>
        <taxon>Cricetidae</taxon>
        <taxon>Arvicolinae</taxon>
        <taxon>Myodes</taxon>
    </lineage>
</organism>
<dbReference type="Proteomes" id="UP001488838">
    <property type="component" value="Unassembled WGS sequence"/>
</dbReference>
<dbReference type="GO" id="GO:0009116">
    <property type="term" value="P:nucleoside metabolic process"/>
    <property type="evidence" value="ECO:0007669"/>
    <property type="project" value="InterPro"/>
</dbReference>
<keyword evidence="1" id="KW-0328">Glycosyltransferase</keyword>
<dbReference type="Gene3D" id="3.40.50.1580">
    <property type="entry name" value="Nucleoside phosphorylase domain"/>
    <property type="match status" value="1"/>
</dbReference>
<feature type="compositionally biased region" description="Basic and acidic residues" evidence="3">
    <location>
        <begin position="157"/>
        <end position="169"/>
    </location>
</feature>
<dbReference type="AlphaFoldDB" id="A0AAW0JWW1"/>
<dbReference type="InterPro" id="IPR035994">
    <property type="entry name" value="Nucleoside_phosphorylase_sf"/>
</dbReference>
<accession>A0AAW0JWW1</accession>
<gene>
    <name evidence="4" type="ORF">U0070_024683</name>
</gene>
<dbReference type="InterPro" id="IPR011268">
    <property type="entry name" value="Purine_phosphorylase"/>
</dbReference>
<protein>
    <submittedName>
        <fullName evidence="4">Uncharacterized protein</fullName>
    </submittedName>
</protein>
<evidence type="ECO:0000256" key="2">
    <source>
        <dbReference type="ARBA" id="ARBA00022679"/>
    </source>
</evidence>
<keyword evidence="5" id="KW-1185">Reference proteome</keyword>
<name>A0AAW0JWW1_MYOGA</name>
<feature type="region of interest" description="Disordered" evidence="3">
    <location>
        <begin position="1"/>
        <end position="34"/>
    </location>
</feature>
<feature type="compositionally biased region" description="Basic and acidic residues" evidence="3">
    <location>
        <begin position="19"/>
        <end position="34"/>
    </location>
</feature>
<evidence type="ECO:0000313" key="4">
    <source>
        <dbReference type="EMBL" id="KAK7831395.1"/>
    </source>
</evidence>
<evidence type="ECO:0000256" key="3">
    <source>
        <dbReference type="SAM" id="MobiDB-lite"/>
    </source>
</evidence>